<dbReference type="RefSeq" id="WP_136893506.1">
    <property type="nucleotide sequence ID" value="NZ_SWJE01000004.1"/>
</dbReference>
<evidence type="ECO:0000313" key="1">
    <source>
        <dbReference type="EMBL" id="TKC90176.1"/>
    </source>
</evidence>
<comment type="caution">
    <text evidence="1">The sequence shown here is derived from an EMBL/GenBank/DDBJ whole genome shotgun (WGS) entry which is preliminary data.</text>
</comment>
<organism evidence="1 2">
    <name type="scientific">Trinickia terrae</name>
    <dbReference type="NCBI Taxonomy" id="2571161"/>
    <lineage>
        <taxon>Bacteria</taxon>
        <taxon>Pseudomonadati</taxon>
        <taxon>Pseudomonadota</taxon>
        <taxon>Betaproteobacteria</taxon>
        <taxon>Burkholderiales</taxon>
        <taxon>Burkholderiaceae</taxon>
        <taxon>Trinickia</taxon>
    </lineage>
</organism>
<gene>
    <name evidence="1" type="ORF">FAZ69_08495</name>
</gene>
<dbReference type="Proteomes" id="UP000305539">
    <property type="component" value="Unassembled WGS sequence"/>
</dbReference>
<dbReference type="EMBL" id="SWJE01000004">
    <property type="protein sequence ID" value="TKC90176.1"/>
    <property type="molecule type" value="Genomic_DNA"/>
</dbReference>
<name>A0A4U1I9L1_9BURK</name>
<proteinExistence type="predicted"/>
<evidence type="ECO:0000313" key="2">
    <source>
        <dbReference type="Proteomes" id="UP000305539"/>
    </source>
</evidence>
<dbReference type="AlphaFoldDB" id="A0A4U1I9L1"/>
<keyword evidence="2" id="KW-1185">Reference proteome</keyword>
<accession>A0A4U1I9L1</accession>
<sequence length="185" mass="20786">MADRMKGGRAPADKAPIFIRLRKAIGEALQQPGLTVRKVSHLELAIGALAPSTILKGCVISDYPFPMCRYVSARDGHVYHVKGPTEDGEQIVAYRQGFLTSLFTSRGGIAVAISEEGWMGSVMILYSLMHAHFEMDKGALQDVHDEWTTRRSYPIKRFRVYLAFMRRRIATWPVVQNLVALTHRA</sequence>
<protein>
    <submittedName>
        <fullName evidence="1">Uncharacterized protein</fullName>
    </submittedName>
</protein>
<reference evidence="1 2" key="1">
    <citation type="submission" date="2019-04" db="EMBL/GenBank/DDBJ databases">
        <title>Trinickia sp. 7GSK02, isolated from subtropical forest soil.</title>
        <authorList>
            <person name="Gao Z.-H."/>
            <person name="Qiu L.-H."/>
        </authorList>
    </citation>
    <scope>NUCLEOTIDE SEQUENCE [LARGE SCALE GENOMIC DNA]</scope>
    <source>
        <strain evidence="1 2">7GSK02</strain>
    </source>
</reference>